<evidence type="ECO:0000259" key="11">
    <source>
        <dbReference type="Pfam" id="PF16350"/>
    </source>
</evidence>
<evidence type="ECO:0000313" key="12">
    <source>
        <dbReference type="Ensembl" id="ENSGMOP00000042030.1"/>
    </source>
</evidence>
<dbReference type="InterPro" id="IPR036188">
    <property type="entry name" value="FAD/NAD-bd_sf"/>
</dbReference>
<feature type="domain" description="GCVT N-terminal" evidence="9">
    <location>
        <begin position="478"/>
        <end position="760"/>
    </location>
</feature>
<dbReference type="Pfam" id="PF01266">
    <property type="entry name" value="DAO"/>
    <property type="match status" value="1"/>
</dbReference>
<feature type="domain" description="Aminomethyltransferase C-terminal" evidence="10">
    <location>
        <begin position="781"/>
        <end position="867"/>
    </location>
</feature>
<dbReference type="FunFam" id="3.30.1360.120:FF:000046">
    <property type="entry name" value="Pyruvate dehydrogenase phosphatase regulatory mitochondrial"/>
    <property type="match status" value="1"/>
</dbReference>
<evidence type="ECO:0000256" key="6">
    <source>
        <dbReference type="ARBA" id="ARBA00053434"/>
    </source>
</evidence>
<dbReference type="Ensembl" id="ENSGMOT00000031966.1">
    <property type="protein sequence ID" value="ENSGMOP00000042030.1"/>
    <property type="gene ID" value="ENSGMOG00000018635.2"/>
</dbReference>
<dbReference type="PANTHER" id="PTHR43757">
    <property type="entry name" value="AMINOMETHYLTRANSFERASE"/>
    <property type="match status" value="1"/>
</dbReference>
<dbReference type="InterPro" id="IPR006076">
    <property type="entry name" value="FAD-dep_OxRdtase"/>
</dbReference>
<dbReference type="Gene3D" id="3.30.9.10">
    <property type="entry name" value="D-Amino Acid Oxidase, subunit A, domain 2"/>
    <property type="match status" value="1"/>
</dbReference>
<evidence type="ECO:0000313" key="13">
    <source>
        <dbReference type="Proteomes" id="UP000694546"/>
    </source>
</evidence>
<dbReference type="InterPro" id="IPR032503">
    <property type="entry name" value="FAO_M"/>
</dbReference>
<evidence type="ECO:0000259" key="10">
    <source>
        <dbReference type="Pfam" id="PF08669"/>
    </source>
</evidence>
<dbReference type="Gene3D" id="3.30.70.1400">
    <property type="entry name" value="Aminomethyltransferase beta-barrel domains"/>
    <property type="match status" value="1"/>
</dbReference>
<dbReference type="SUPFAM" id="SSF51905">
    <property type="entry name" value="FAD/NAD(P)-binding domain"/>
    <property type="match status" value="1"/>
</dbReference>
<accession>A0A8C5B7G7</accession>
<sequence length="889" mass="99770">MTKLMCASRSMRNCVWGCRGLSPAMLPRLLQLQGGAFHRVSSHRRAVSGDSQPPLPSQAKVVICGGGIVGTSVAYHLAKLGWNDILLLEQGRLGAGTTRMCAGIVSVAKAISIESQMADYSNSLYQQLEEETGVNTGYVKTGSLCLAQNQDRFLSLKRLASRLRVMGINCSIIKPKEISKLHSMVNIHDLVGALHLPGDAVVSPPDVNRALAVSAAGQGVQILERTTVQQVLVEKGHVTAVETDRGPISCEYFVNCAGQWGYELGQASEVKVSIPLHGCEHFYLLSKPLKQPLPSNTPVVMDMDGRIYVRPWQGGVLSGGFEKNPKPIFTEGRNQLEVQNMQEDWDHFEPMLSALLRRMPQLESEEIQQLVNCPESFTPDMRCLMGETPGVHGYFVLAGMNSSGLALAGGAGRYLAEWMVYGYPTANVWPLDIKRFGNLQSSRTFLRHRVMEVMPLLYELKVPRWDYQTGRQLRTSPLYDRLDTQGARWMEKHGFERPKYFVPAGKDLLSLDHSKTFYKPDWFDLVGSEVKCCKEAVCVIDMSSFTKFELTSTGDQALDYLQFLCANDVDVPVGHMVHTGMLNERGGYENDCSVVRLSKNSFFVISPSDQQVHCWSWMKKHMPNDPQLHLEDVSWKYTALNLIGPRATDILAELSYVSMTPDHFPSMFCKEMSVGYANGIRVMSMTHTGEPGFMLYIPIEYALHVYNEVMSVGQKYGVRNAGYYALRSLRIEKFFAFWGQDLDSFTTPLECGREFRVKLDSDMDFVGREALLRQRQEGVARRFVMLVLEEHDTELDLWPWWGEPILRNKEMVGATTSSAYSYTLERHVCLGFVETPGGLAADFVTRGDYEVDIAGQLYAAKAKLYPFSSLLSQQRRRKDQLDLGTLTTE</sequence>
<evidence type="ECO:0000256" key="3">
    <source>
        <dbReference type="ARBA" id="ARBA00022946"/>
    </source>
</evidence>
<dbReference type="SUPFAM" id="SSF101790">
    <property type="entry name" value="Aminomethyltransferase beta-barrel domain"/>
    <property type="match status" value="1"/>
</dbReference>
<reference evidence="12" key="2">
    <citation type="submission" date="2025-09" db="UniProtKB">
        <authorList>
            <consortium name="Ensembl"/>
        </authorList>
    </citation>
    <scope>IDENTIFICATION</scope>
</reference>
<dbReference type="PANTHER" id="PTHR43757:SF15">
    <property type="entry name" value="PYRUVATE DEHYDROGENASE PHOSPHATASE REGULATORY SUBUNIT, MITOCHONDRIAL-LIKE"/>
    <property type="match status" value="1"/>
</dbReference>
<evidence type="ECO:0000256" key="4">
    <source>
        <dbReference type="ARBA" id="ARBA00023128"/>
    </source>
</evidence>
<dbReference type="InterPro" id="IPR029043">
    <property type="entry name" value="GcvT/YgfZ_C"/>
</dbReference>
<dbReference type="Proteomes" id="UP000694546">
    <property type="component" value="Chromosome 14"/>
</dbReference>
<dbReference type="FunFam" id="2.40.30.110:FF:000004">
    <property type="entry name" value="Pyruvate dehydrogenase phosphatase regulatory subunit, mitochondrial"/>
    <property type="match status" value="1"/>
</dbReference>
<dbReference type="GeneTree" id="ENSGT00940000159082"/>
<comment type="subunit">
    <text evidence="5">Heterodimer of a catalytic (PDP1) and a regulatory (PDPR) subunit.</text>
</comment>
<evidence type="ECO:0000256" key="1">
    <source>
        <dbReference type="ARBA" id="ARBA00004305"/>
    </source>
</evidence>
<comment type="function">
    <text evidence="6">Decreases the sensitivity of PDP1 to magnesium ions, and this inhibition is reversed by the polyamine spermine.</text>
</comment>
<proteinExistence type="inferred from homology"/>
<dbReference type="GO" id="GO:0005759">
    <property type="term" value="C:mitochondrial matrix"/>
    <property type="evidence" value="ECO:0007669"/>
    <property type="project" value="UniProtKB-SubCell"/>
</dbReference>
<dbReference type="InterPro" id="IPR006222">
    <property type="entry name" value="GCVT_N"/>
</dbReference>
<evidence type="ECO:0000259" key="8">
    <source>
        <dbReference type="Pfam" id="PF01266"/>
    </source>
</evidence>
<dbReference type="Pfam" id="PF16350">
    <property type="entry name" value="FAO_M"/>
    <property type="match status" value="1"/>
</dbReference>
<organism evidence="12 13">
    <name type="scientific">Gadus morhua</name>
    <name type="common">Atlantic cod</name>
    <dbReference type="NCBI Taxonomy" id="8049"/>
    <lineage>
        <taxon>Eukaryota</taxon>
        <taxon>Metazoa</taxon>
        <taxon>Chordata</taxon>
        <taxon>Craniata</taxon>
        <taxon>Vertebrata</taxon>
        <taxon>Euteleostomi</taxon>
        <taxon>Actinopterygii</taxon>
        <taxon>Neopterygii</taxon>
        <taxon>Teleostei</taxon>
        <taxon>Neoteleostei</taxon>
        <taxon>Acanthomorphata</taxon>
        <taxon>Zeiogadaria</taxon>
        <taxon>Gadariae</taxon>
        <taxon>Gadiformes</taxon>
        <taxon>Gadoidei</taxon>
        <taxon>Gadidae</taxon>
        <taxon>Gadus</taxon>
    </lineage>
</organism>
<comment type="similarity">
    <text evidence="2">Belongs to the GcvT family.</text>
</comment>
<dbReference type="OMA" id="TKFPDRE"/>
<evidence type="ECO:0000259" key="9">
    <source>
        <dbReference type="Pfam" id="PF01571"/>
    </source>
</evidence>
<feature type="domain" description="FAD dependent oxidoreductase central" evidence="11">
    <location>
        <begin position="422"/>
        <end position="476"/>
    </location>
</feature>
<feature type="domain" description="FAD dependent oxidoreductase" evidence="8">
    <location>
        <begin position="60"/>
        <end position="418"/>
    </location>
</feature>
<evidence type="ECO:0000256" key="7">
    <source>
        <dbReference type="ARBA" id="ARBA00070180"/>
    </source>
</evidence>
<dbReference type="SUPFAM" id="SSF54373">
    <property type="entry name" value="FAD-linked reductases, C-terminal domain"/>
    <property type="match status" value="1"/>
</dbReference>
<keyword evidence="4" id="KW-0496">Mitochondrion</keyword>
<evidence type="ECO:0000256" key="2">
    <source>
        <dbReference type="ARBA" id="ARBA00008609"/>
    </source>
</evidence>
<keyword evidence="13" id="KW-1185">Reference proteome</keyword>
<evidence type="ECO:0000256" key="5">
    <source>
        <dbReference type="ARBA" id="ARBA00038577"/>
    </source>
</evidence>
<name>A0A8C5B7G7_GADMO</name>
<comment type="subcellular location">
    <subcellularLocation>
        <location evidence="1">Mitochondrion matrix</location>
    </subcellularLocation>
</comment>
<dbReference type="InterPro" id="IPR013977">
    <property type="entry name" value="GcvT_C"/>
</dbReference>
<dbReference type="Pfam" id="PF01571">
    <property type="entry name" value="GCV_T"/>
    <property type="match status" value="1"/>
</dbReference>
<protein>
    <recommendedName>
        <fullName evidence="7">Pyruvate dehydrogenase phosphatase regulatory subunit, mitochondrial</fullName>
    </recommendedName>
</protein>
<keyword evidence="3" id="KW-0809">Transit peptide</keyword>
<dbReference type="Pfam" id="PF08669">
    <property type="entry name" value="GCV_T_C"/>
    <property type="match status" value="1"/>
</dbReference>
<dbReference type="SUPFAM" id="SSF103025">
    <property type="entry name" value="Folate-binding domain"/>
    <property type="match status" value="1"/>
</dbReference>
<dbReference type="Gene3D" id="2.40.30.110">
    <property type="entry name" value="Aminomethyltransferase beta-barrel domains"/>
    <property type="match status" value="1"/>
</dbReference>
<dbReference type="InterPro" id="IPR027266">
    <property type="entry name" value="TrmE/GcvT-like"/>
</dbReference>
<dbReference type="InterPro" id="IPR028896">
    <property type="entry name" value="GcvT/YgfZ/DmdA"/>
</dbReference>
<dbReference type="Gene3D" id="3.30.1360.120">
    <property type="entry name" value="Probable tRNA modification gtpase trme, domain 1"/>
    <property type="match status" value="1"/>
</dbReference>
<dbReference type="Gene3D" id="3.50.50.60">
    <property type="entry name" value="FAD/NAD(P)-binding domain"/>
    <property type="match status" value="1"/>
</dbReference>
<reference evidence="12" key="1">
    <citation type="submission" date="2025-08" db="UniProtKB">
        <authorList>
            <consortium name="Ensembl"/>
        </authorList>
    </citation>
    <scope>IDENTIFICATION</scope>
</reference>
<dbReference type="AlphaFoldDB" id="A0A8C5B7G7"/>
<dbReference type="FunFam" id="3.30.70.1400:FF:000003">
    <property type="entry name" value="Pyruvate dehydrogenase phosphatase regulatory subunit"/>
    <property type="match status" value="1"/>
</dbReference>